<reference evidence="3 4" key="1">
    <citation type="submission" date="2012-02" db="EMBL/GenBank/DDBJ databases">
        <title>Complete genome sequence of Phycisphaera mikurensis NBRC 102666.</title>
        <authorList>
            <person name="Ankai A."/>
            <person name="Hosoyama A."/>
            <person name="Terui Y."/>
            <person name="Sekine M."/>
            <person name="Fukai R."/>
            <person name="Kato Y."/>
            <person name="Nakamura S."/>
            <person name="Yamada-Narita S."/>
            <person name="Kawakoshi A."/>
            <person name="Fukunaga Y."/>
            <person name="Yamazaki S."/>
            <person name="Fujita N."/>
        </authorList>
    </citation>
    <scope>NUCLEOTIDE SEQUENCE [LARGE SCALE GENOMIC DNA]</scope>
    <source>
        <strain evidence="4">NBRC 102666 / KCTC 22515 / FYK2301M01</strain>
    </source>
</reference>
<sequence length="823" mass="89528">MAPGGGCLIRRDPAEAVLQLMSWTLARLGSRFSLLFEPHHHRVRTSALGRFLDEPIDLAVGLIEPDGTHRALPFTREVAQTRTTPGRGQDRSATRKVRPFDNAEQFERINSVTFRGYSSAWRLRFEFNVHGVFYPQDRALCLCPAFYLEMRVHATGPQRHAPAAGPTPTSVPLFIRVGAPGRAPSASAPNDRLPRIDFAYANPLRPEMHPRHEAAARRDHADSPPPPAVASVRERIVSLNPGAWPIDPDREGGGGAGLRLDLPVSDAGEGIKWRLVWAAHTADPVMSVRRGAGPPTPARLAYTDTLPDLDAVVADAIEHRDDRLALSRRFEKLLGQAPLDAPQQHLLAQSFQTYLGNTWWCTGELPAAETQAGAEADASAGEAGPAPRLKLEPGEGRRFPWFSVWEGSSLLHSTVDAEYNSSLFALCLWPDLLALQLRQWAERLEPHAASGGAILQHDLGSGNDASGQASRYRMAVEENSNFLLLLQTYTRWTGDRSVARALAATASSLTAYLLWCDRENDGFPDDPGENTMIDGPAALRLARRPTYPAVKRLAALQASADLLRLAGQDDAARDTESIADADAAKIESAAWLGDHYAIAADSSALERVDPDTGKPLPFVEIGGTDAYSIHTSNGLLLPAMIGRPALLDRERLLTDLISADRECASRYGGGHSSDAVENLRVSLNLWRDLFARYAGLSGVSSAGRYWDLQVISNTAGNSMGFADAYMNDELSHYPRGVVCLGWFLATPRLTIDRLAPAGPYLTVNPDRHAAQRWPLLPLADWSAGKVPVCVVSPRGDVHIEAPTDPVIVHGAVDSDPEEIEFIG</sequence>
<dbReference type="AlphaFoldDB" id="I0IIV9"/>
<evidence type="ECO:0000313" key="4">
    <source>
        <dbReference type="Proteomes" id="UP000007881"/>
    </source>
</evidence>
<dbReference type="InterPro" id="IPR032514">
    <property type="entry name" value="GtaA_central"/>
</dbReference>
<accession>I0IIV9</accession>
<proteinExistence type="predicted"/>
<feature type="domain" description="Glutaminase A central" evidence="2">
    <location>
        <begin position="413"/>
        <end position="601"/>
    </location>
</feature>
<dbReference type="InterPro" id="IPR012341">
    <property type="entry name" value="6hp_glycosidase-like_sf"/>
</dbReference>
<evidence type="ECO:0000256" key="1">
    <source>
        <dbReference type="SAM" id="MobiDB-lite"/>
    </source>
</evidence>
<dbReference type="Gene3D" id="1.50.10.10">
    <property type="match status" value="1"/>
</dbReference>
<dbReference type="HOGENOM" id="CLU_343835_0_0_0"/>
<keyword evidence="4" id="KW-1185">Reference proteome</keyword>
<feature type="region of interest" description="Disordered" evidence="1">
    <location>
        <begin position="371"/>
        <end position="392"/>
    </location>
</feature>
<dbReference type="InterPro" id="IPR008928">
    <property type="entry name" value="6-hairpin_glycosidase_sf"/>
</dbReference>
<dbReference type="Pfam" id="PF16335">
    <property type="entry name" value="GtaA_6_Hairpin"/>
    <property type="match status" value="1"/>
</dbReference>
<dbReference type="GO" id="GO:0005975">
    <property type="term" value="P:carbohydrate metabolic process"/>
    <property type="evidence" value="ECO:0007669"/>
    <property type="project" value="InterPro"/>
</dbReference>
<feature type="compositionally biased region" description="Low complexity" evidence="1">
    <location>
        <begin position="371"/>
        <end position="387"/>
    </location>
</feature>
<evidence type="ECO:0000259" key="2">
    <source>
        <dbReference type="Pfam" id="PF16335"/>
    </source>
</evidence>
<evidence type="ECO:0000313" key="3">
    <source>
        <dbReference type="EMBL" id="BAM05197.1"/>
    </source>
</evidence>
<dbReference type="KEGG" id="phm:PSMK_30380"/>
<name>I0IIV9_PHYMF</name>
<dbReference type="SUPFAM" id="SSF48208">
    <property type="entry name" value="Six-hairpin glycosidases"/>
    <property type="match status" value="1"/>
</dbReference>
<dbReference type="eggNOG" id="COG3408">
    <property type="taxonomic scope" value="Bacteria"/>
</dbReference>
<organism evidence="3 4">
    <name type="scientific">Phycisphaera mikurensis (strain NBRC 102666 / KCTC 22515 / FYK2301M01)</name>
    <dbReference type="NCBI Taxonomy" id="1142394"/>
    <lineage>
        <taxon>Bacteria</taxon>
        <taxon>Pseudomonadati</taxon>
        <taxon>Planctomycetota</taxon>
        <taxon>Phycisphaerae</taxon>
        <taxon>Phycisphaerales</taxon>
        <taxon>Phycisphaeraceae</taxon>
        <taxon>Phycisphaera</taxon>
    </lineage>
</organism>
<dbReference type="EMBL" id="AP012338">
    <property type="protein sequence ID" value="BAM05197.1"/>
    <property type="molecule type" value="Genomic_DNA"/>
</dbReference>
<protein>
    <recommendedName>
        <fullName evidence="2">Glutaminase A central domain-containing protein</fullName>
    </recommendedName>
</protein>
<dbReference type="Proteomes" id="UP000007881">
    <property type="component" value="Chromosome"/>
</dbReference>
<gene>
    <name evidence="3" type="ordered locus">PSMK_30380</name>
</gene>